<feature type="region of interest" description="Disordered" evidence="5">
    <location>
        <begin position="2160"/>
        <end position="2179"/>
    </location>
</feature>
<keyword evidence="3" id="KW-0378">Hydrolase</keyword>
<feature type="compositionally biased region" description="Polar residues" evidence="5">
    <location>
        <begin position="1182"/>
        <end position="1198"/>
    </location>
</feature>
<feature type="compositionally biased region" description="Basic and acidic residues" evidence="5">
    <location>
        <begin position="1097"/>
        <end position="1122"/>
    </location>
</feature>
<feature type="region of interest" description="Disordered" evidence="5">
    <location>
        <begin position="1097"/>
        <end position="1202"/>
    </location>
</feature>
<gene>
    <name evidence="7" type="ORF">ABOM_005025</name>
</gene>
<feature type="domain" description="AAA+ ATPase" evidence="6">
    <location>
        <begin position="475"/>
        <end position="782"/>
    </location>
</feature>
<dbReference type="InterPro" id="IPR000641">
    <property type="entry name" value="CbxX/CfxQ"/>
</dbReference>
<accession>A0A1F8A501</accession>
<dbReference type="OrthoDB" id="2423195at2759"/>
<dbReference type="EMBL" id="LYCR01000028">
    <property type="protein sequence ID" value="OGM46806.1"/>
    <property type="molecule type" value="Genomic_DNA"/>
</dbReference>
<dbReference type="SUPFAM" id="SSF52540">
    <property type="entry name" value="P-loop containing nucleoside triphosphate hydrolases"/>
    <property type="match status" value="4"/>
</dbReference>
<protein>
    <recommendedName>
        <fullName evidence="6">AAA+ ATPase domain-containing protein</fullName>
    </recommendedName>
</protein>
<dbReference type="Pfam" id="PF17866">
    <property type="entry name" value="AAA_lid_6"/>
    <property type="match status" value="1"/>
</dbReference>
<dbReference type="Pfam" id="PF00004">
    <property type="entry name" value="AAA"/>
    <property type="match status" value="3"/>
</dbReference>
<dbReference type="SMART" id="SM00382">
    <property type="entry name" value="AAA"/>
    <property type="match status" value="4"/>
</dbReference>
<keyword evidence="8" id="KW-1185">Reference proteome</keyword>
<evidence type="ECO:0000259" key="6">
    <source>
        <dbReference type="SMART" id="SM00382"/>
    </source>
</evidence>
<dbReference type="FunFam" id="3.40.50.300:FF:001660">
    <property type="entry name" value="NF-X1 finger and helicase protein, putative"/>
    <property type="match status" value="1"/>
</dbReference>
<feature type="domain" description="AAA+ ATPase" evidence="6">
    <location>
        <begin position="1531"/>
        <end position="1652"/>
    </location>
</feature>
<dbReference type="InterPro" id="IPR003959">
    <property type="entry name" value="ATPase_AAA_core"/>
</dbReference>
<keyword evidence="2" id="KW-0547">Nucleotide-binding</keyword>
<feature type="compositionally biased region" description="Low complexity" evidence="5">
    <location>
        <begin position="1160"/>
        <end position="1171"/>
    </location>
</feature>
<dbReference type="GO" id="GO:0016887">
    <property type="term" value="F:ATP hydrolysis activity"/>
    <property type="evidence" value="ECO:0007669"/>
    <property type="project" value="InterPro"/>
</dbReference>
<dbReference type="InterPro" id="IPR047187">
    <property type="entry name" value="SF1_C_Upf1"/>
</dbReference>
<evidence type="ECO:0000313" key="8">
    <source>
        <dbReference type="Proteomes" id="UP000179179"/>
    </source>
</evidence>
<dbReference type="InterPro" id="IPR041677">
    <property type="entry name" value="DNA2/NAM7_AAA_11"/>
</dbReference>
<keyword evidence="3" id="KW-0347">Helicase</keyword>
<dbReference type="Pfam" id="PF13087">
    <property type="entry name" value="AAA_12"/>
    <property type="match status" value="1"/>
</dbReference>
<reference evidence="7 8" key="1">
    <citation type="journal article" date="2016" name="Genome Biol. Evol.">
        <title>Draft genome sequence of an aflatoxigenic Aspergillus species, A. bombycis.</title>
        <authorList>
            <person name="Moore G.G."/>
            <person name="Mack B.M."/>
            <person name="Beltz S.B."/>
            <person name="Gilbert M.K."/>
        </authorList>
    </citation>
    <scope>NUCLEOTIDE SEQUENCE [LARGE SCALE GENOMIC DNA]</scope>
    <source>
        <strain evidence="8">NRRL 26010</strain>
    </source>
</reference>
<evidence type="ECO:0000256" key="2">
    <source>
        <dbReference type="ARBA" id="ARBA00022741"/>
    </source>
</evidence>
<feature type="compositionally biased region" description="Polar residues" evidence="5">
    <location>
        <begin position="2160"/>
        <end position="2172"/>
    </location>
</feature>
<comment type="caution">
    <text evidence="7">The sequence shown here is derived from an EMBL/GenBank/DDBJ whole genome shotgun (WGS) entry which is preliminary data.</text>
</comment>
<feature type="domain" description="AAA+ ATPase" evidence="6">
    <location>
        <begin position="1810"/>
        <end position="1947"/>
    </location>
</feature>
<dbReference type="InterPro" id="IPR050773">
    <property type="entry name" value="CbxX/CfxQ_RuBisCO_ESX"/>
</dbReference>
<proteinExistence type="inferred from homology"/>
<name>A0A1F8A501_9EURO</name>
<dbReference type="CDD" id="cd17936">
    <property type="entry name" value="EEXXEc_NFX1"/>
    <property type="match status" value="1"/>
</dbReference>
<dbReference type="Proteomes" id="UP000179179">
    <property type="component" value="Unassembled WGS sequence"/>
</dbReference>
<comment type="similarity">
    <text evidence="1">Belongs to the CbxX/CfxQ family.</text>
</comment>
<dbReference type="RefSeq" id="XP_022390523.1">
    <property type="nucleotide sequence ID" value="XM_022532154.1"/>
</dbReference>
<dbReference type="Gene3D" id="3.40.50.300">
    <property type="entry name" value="P-loop containing nucleotide triphosphate hydrolases"/>
    <property type="match status" value="6"/>
</dbReference>
<feature type="compositionally biased region" description="Polar residues" evidence="5">
    <location>
        <begin position="1127"/>
        <end position="1139"/>
    </location>
</feature>
<dbReference type="Gene3D" id="1.10.8.60">
    <property type="match status" value="2"/>
</dbReference>
<dbReference type="PRINTS" id="PR00819">
    <property type="entry name" value="CBXCFQXSUPER"/>
</dbReference>
<dbReference type="PANTHER" id="PTHR43392">
    <property type="entry name" value="AAA-TYPE ATPASE FAMILY PROTEIN / ANKYRIN REPEAT FAMILY PROTEIN"/>
    <property type="match status" value="1"/>
</dbReference>
<dbReference type="STRING" id="109264.A0A1F8A501"/>
<evidence type="ECO:0000256" key="4">
    <source>
        <dbReference type="ARBA" id="ARBA00022840"/>
    </source>
</evidence>
<feature type="compositionally biased region" description="Low complexity" evidence="5">
    <location>
        <begin position="1141"/>
        <end position="1153"/>
    </location>
</feature>
<dbReference type="FunFam" id="1.10.8.60:FF:000160">
    <property type="entry name" value="WGS project CABT00000000 data, contig 2.55"/>
    <property type="match status" value="1"/>
</dbReference>
<dbReference type="InterPro" id="IPR003593">
    <property type="entry name" value="AAA+_ATPase"/>
</dbReference>
<dbReference type="FunFam" id="3.40.50.300:FF:000216">
    <property type="entry name" value="Type VII secretion ATPase EccA"/>
    <property type="match status" value="3"/>
</dbReference>
<sequence length="2256" mass="253031">MSPRSARLLKFFNLVAQGKRAIVNLDSLKLFLESIQDQSNRSGCIERIIASPAARTALHRGLRFNITPQFIDQYTTPFLHYLADPEIKRLCNGQFLQDILTLIVEPKTLWTAFVDGFKKKELSESSVHALAWMVVELLSFPPSSTIDIRGDAQEMIDDGSLLLSSSAQVRALGQKIQHMLIIKSTSAPFSPDCAPGGRHDNDFLDFRTVAIYPTAHEFASTEKPFYRRMDEISELPREQRLPAHLDNQFRLMREDMLSELREDIQIALGKKKGRRAASLLQKLSIVNILCGDDRRLRPCSLAISCAKGLNSLSTRSADERKKFLNDNHSFLKHNSFGCLLRNQEIIAFATLDRNVGQLCLDVPVITLRVLGEHAMQKTLAAFKLYNDIHFVLVEAAVFAYEPILKCLQDKPDLPLSRELLEYQRGGLAEPSGLIPDDIVENIRNTGDQNIQHLIGTKTPVNLDRTQLDSFVSGLTQTVSLIQGPPGTGKSFIGALLAKVFHDHSQEAILVMCYTNHALDQFLEDLLDIGIDSSSIVRLGSKSTARTEPLSLSSQRSSYRHTQSTWGVIDGYKNEAADCKDRLMPAFQKYVDFKVNARTMLEFLEFEDPSFYSAFMPPENDDDMTIVGEKRKQVDSHYLYDLWARGREQPGYVKLDSYAHSQDVWSFDMPTRQAYIQTWSHQILEEQVSNLHESMRGIDQCHRHIEKVWNQRTHSILKSKRIIGCTTTAAAMYTEDIRAASPGIILLEEAGEILESHVLAAMNSETKQLVLIGDHQQLRPKINSYVLSVERGDGYDLNRSLFERLVLAGYPHSTLATQHRMCPEISFLVRSLTYPALEDAPATLSRPAPRGLQDRVIFFHHENPETNFARVSDRRDEGAKGSKTNPFEVDMVLKIVKYLGQQGYGTDKVVVLTPYLGQLHLLRDRLRKDNDPVLNDLDSHDLVRAGLLSQVSANYSKRPIRLSTIDNYQGEESEIVVSTLTRSNNAGDIGFMAAPQRLNVLLSRARNILIMVGNVNTFVNSRKGKDVWVPFVNNLKARGHLYDGLPKNLMLNVQMEGVFYLDRAEEAKKRRDMKLELERERKQKEYIRELAELQDEISHERRLQRERREDEDRQRVLAQHRNDLNGLKSDSLNQRNTVIDMSTAGSSTASTATSNRNGNVSPISSSAHPPSSTKKHKDRDGKNNPTKPVSPTARPYNSSAKDDWDYQKQFQGARSDSIDKLMAMIGLEQVKDKFLTIKARVDTALRQGVDLSKERFGSVLIGNPGTGKTTVARLYANFLGAVGVLPGSYFAETTGSILANEGVSGCQKRINTILNSGGGVLFIDEAYQLTEGQTQGTQVMNFLLAEVENQTGKMAVVLAGYRTHMEKFFAHNPGLPSRFPHEFKFEDYTDSELLQIFEYNINQTYQSRMKLEGGMGGLYSRIVSRRVGRGRGHEGFGNARAIQNTCSRIYDRQATRLKMEMKKNATVDDMLLTKEDLIGPEPSQALQNCTAWQKLQTMIGLDTVKKSIEAFLDSMQYNYLRELEEKPLLEFTLNRVFLGSPGTGKTSVAKLYGQILVDIGFLSNGEVIVKNPADFMGSVIGESEKNTKGILASTVGKVLVIDEAYGLFGGGGTKNKAGSHTNQFKTAVIDTIVAEVQSVPGDDRCVLLLGYKDQMEEMFQNVNPGLTRRFPLDSAFTFHDFTDAEMGQIFDLKLTEQGFDTTTLGRKVAMDVLGRCRNRPHFGNAGEIDILLNKAKLNHQKRINSGQSRISSTFVPEDFDEDHDRGQKAEANVPKLFEGTVGCEKIITQMEEYCRIAKGMRALDLDPRTQIPFNFLFRGPPGTGKTTTARKIGQLYYSMGLLSSTEVIESSATDLVGQYIGHTGPKTQELLEKALGKVLLIDEAYRLAEGQFAKEAIDEVVACITHPKYAQKLVIILAGYEEDINRLMAINPGLTSRFPESIAFNGLDPNASITLLTTLFRKQRDKLREKGKEFNIGVLDHLPPNLRGNMHSYFAELCQTPNWANARDIQDLAKKIFAKAIQNIGGGRLVLTEHDIVMQMGRMVKERSSRSRVGHRHAGPAFNHLPTATDTQDKAQPGTNSSVSTSTTTMTTNANTQAPSPDPHAIDPATPTLSTTIPRDAGVSDAIWNQLQLDKLNAQQSEQGYDRLLNDIRTLEDAFNQQHKPADTNSANDPATKLAREKERIRRELERRAQEEELEKLRKQKAQVEERRRKEAQAQTKLRQMGVCIMGYRWIKQSGGYRCAGGSHWVSDKQLGI</sequence>
<dbReference type="InterPro" id="IPR041627">
    <property type="entry name" value="AAA_lid_6"/>
</dbReference>
<dbReference type="InterPro" id="IPR027417">
    <property type="entry name" value="P-loop_NTPase"/>
</dbReference>
<keyword evidence="4" id="KW-0067">ATP-binding</keyword>
<dbReference type="PANTHER" id="PTHR43392:SF2">
    <property type="entry name" value="AAA-TYPE ATPASE FAMILY PROTEIN _ ANKYRIN REPEAT FAMILY PROTEIN"/>
    <property type="match status" value="1"/>
</dbReference>
<feature type="region of interest" description="Disordered" evidence="5">
    <location>
        <begin position="2045"/>
        <end position="2117"/>
    </location>
</feature>
<dbReference type="InterPro" id="IPR041679">
    <property type="entry name" value="DNA2/NAM7-like_C"/>
</dbReference>
<evidence type="ECO:0000256" key="3">
    <source>
        <dbReference type="ARBA" id="ARBA00022806"/>
    </source>
</evidence>
<dbReference type="Pfam" id="PF13086">
    <property type="entry name" value="AAA_11"/>
    <property type="match status" value="1"/>
</dbReference>
<dbReference type="CDD" id="cd00009">
    <property type="entry name" value="AAA"/>
    <property type="match status" value="2"/>
</dbReference>
<dbReference type="CDD" id="cd18808">
    <property type="entry name" value="SF1_C_Upf1"/>
    <property type="match status" value="1"/>
</dbReference>
<evidence type="ECO:0000313" key="7">
    <source>
        <dbReference type="EMBL" id="OGM46806.1"/>
    </source>
</evidence>
<feature type="compositionally biased region" description="Low complexity" evidence="5">
    <location>
        <begin position="2078"/>
        <end position="2095"/>
    </location>
</feature>
<feature type="domain" description="AAA+ ATPase" evidence="6">
    <location>
        <begin position="1253"/>
        <end position="1388"/>
    </location>
</feature>
<evidence type="ECO:0000256" key="1">
    <source>
        <dbReference type="ARBA" id="ARBA00010378"/>
    </source>
</evidence>
<organism evidence="7 8">
    <name type="scientific">Aspergillus bombycis</name>
    <dbReference type="NCBI Taxonomy" id="109264"/>
    <lineage>
        <taxon>Eukaryota</taxon>
        <taxon>Fungi</taxon>
        <taxon>Dikarya</taxon>
        <taxon>Ascomycota</taxon>
        <taxon>Pezizomycotina</taxon>
        <taxon>Eurotiomycetes</taxon>
        <taxon>Eurotiomycetidae</taxon>
        <taxon>Eurotiales</taxon>
        <taxon>Aspergillaceae</taxon>
        <taxon>Aspergillus</taxon>
    </lineage>
</organism>
<dbReference type="GO" id="GO:0004386">
    <property type="term" value="F:helicase activity"/>
    <property type="evidence" value="ECO:0007669"/>
    <property type="project" value="InterPro"/>
</dbReference>
<dbReference type="GO" id="GO:0005524">
    <property type="term" value="F:ATP binding"/>
    <property type="evidence" value="ECO:0007669"/>
    <property type="project" value="UniProtKB-KW"/>
</dbReference>
<evidence type="ECO:0000256" key="5">
    <source>
        <dbReference type="SAM" id="MobiDB-lite"/>
    </source>
</evidence>
<dbReference type="GeneID" id="34448415"/>